<feature type="signal peptide" evidence="1">
    <location>
        <begin position="1"/>
        <end position="19"/>
    </location>
</feature>
<organism evidence="2 3">
    <name type="scientific">Strongyloides papillosus</name>
    <name type="common">Intestinal threadworm</name>
    <dbReference type="NCBI Taxonomy" id="174720"/>
    <lineage>
        <taxon>Eukaryota</taxon>
        <taxon>Metazoa</taxon>
        <taxon>Ecdysozoa</taxon>
        <taxon>Nematoda</taxon>
        <taxon>Chromadorea</taxon>
        <taxon>Rhabditida</taxon>
        <taxon>Tylenchina</taxon>
        <taxon>Panagrolaimomorpha</taxon>
        <taxon>Strongyloidoidea</taxon>
        <taxon>Strongyloididae</taxon>
        <taxon>Strongyloides</taxon>
    </lineage>
</organism>
<evidence type="ECO:0000256" key="1">
    <source>
        <dbReference type="SAM" id="SignalP"/>
    </source>
</evidence>
<dbReference type="WBParaSite" id="SPAL_0000064900.1">
    <property type="protein sequence ID" value="SPAL_0000064900.1"/>
    <property type="gene ID" value="SPAL_0000064900"/>
</dbReference>
<reference evidence="3" key="1">
    <citation type="submission" date="2017-02" db="UniProtKB">
        <authorList>
            <consortium name="WormBaseParasite"/>
        </authorList>
    </citation>
    <scope>IDENTIFICATION</scope>
</reference>
<keyword evidence="2" id="KW-1185">Reference proteome</keyword>
<feature type="chain" id="PRO_5005893838" evidence="1">
    <location>
        <begin position="20"/>
        <end position="124"/>
    </location>
</feature>
<dbReference type="Proteomes" id="UP000046392">
    <property type="component" value="Unplaced"/>
</dbReference>
<dbReference type="AlphaFoldDB" id="A0A0N5B3J5"/>
<evidence type="ECO:0000313" key="3">
    <source>
        <dbReference type="WBParaSite" id="SPAL_0000064900.1"/>
    </source>
</evidence>
<protein>
    <submittedName>
        <fullName evidence="3">Uncharacterized protein</fullName>
    </submittedName>
</protein>
<proteinExistence type="predicted"/>
<name>A0A0N5B3J5_STREA</name>
<accession>A0A0N5B3J5</accession>
<sequence>MNSLSIAILVGILINISYGYTHNCFEATTIRCTIQLMPGEPAYKLFLDSLEDSERSRVDILLTGETDLSEIERENNLIKQYVSQDSIRRFFDKLKVFYKAGSKIEIIPCNNGLNCRFSNVRGRY</sequence>
<keyword evidence="1" id="KW-0732">Signal</keyword>
<evidence type="ECO:0000313" key="2">
    <source>
        <dbReference type="Proteomes" id="UP000046392"/>
    </source>
</evidence>